<gene>
    <name evidence="1" type="ORF">DF168_00623</name>
</gene>
<reference evidence="1 2" key="1">
    <citation type="submission" date="2018-06" db="EMBL/GenBank/DDBJ databases">
        <title>Draft Genome Sequence of a Novel Marine Bacterium Related to the Verrucomicrobia.</title>
        <authorList>
            <person name="Vosseberg J."/>
            <person name="Martijn J."/>
            <person name="Ettema T.J.G."/>
        </authorList>
    </citation>
    <scope>NUCLEOTIDE SEQUENCE [LARGE SCALE GENOMIC DNA]</scope>
    <source>
        <strain evidence="1">TARA_B100001123</strain>
    </source>
</reference>
<name>A0A2Z4AGY5_9BACT</name>
<protein>
    <submittedName>
        <fullName evidence="1">Uncharacterized protein</fullName>
    </submittedName>
</protein>
<dbReference type="KEGG" id="mtar:DF168_00623"/>
<dbReference type="Proteomes" id="UP000247465">
    <property type="component" value="Chromosome"/>
</dbReference>
<proteinExistence type="predicted"/>
<evidence type="ECO:0000313" key="1">
    <source>
        <dbReference type="EMBL" id="AWT59434.1"/>
    </source>
</evidence>
<accession>A0A2Z4AGY5</accession>
<sequence>MKFPLACIITLSQIFCTFGGLLAESQEAFANFNVSHTDEQQGTEFELRDQNSTPNDDLAIFTPETQALILRERQLAILNRSVLGNLQDRENESSEETQGLEQRVTEIGLITLQEYIVIPWESREAQRLLAEGLILYTEEARERVLKEKYLSSFDRDFINRWELKFLAGTSAAERANMYEEQARFARFEELTKKFLASLKDNRSDAYEDLKKLYLEERHERIENQRNILGLHRINNQE</sequence>
<organism evidence="1 2">
    <name type="scientific">Candidatus Moanibacter tarae</name>
    <dbReference type="NCBI Taxonomy" id="2200854"/>
    <lineage>
        <taxon>Bacteria</taxon>
        <taxon>Pseudomonadati</taxon>
        <taxon>Verrucomicrobiota</taxon>
        <taxon>Opitutia</taxon>
        <taxon>Puniceicoccales</taxon>
        <taxon>Puniceicoccales incertae sedis</taxon>
        <taxon>Candidatus Moanibacter</taxon>
    </lineage>
</organism>
<evidence type="ECO:0000313" key="2">
    <source>
        <dbReference type="Proteomes" id="UP000247465"/>
    </source>
</evidence>
<dbReference type="EMBL" id="CP029803">
    <property type="protein sequence ID" value="AWT59434.1"/>
    <property type="molecule type" value="Genomic_DNA"/>
</dbReference>
<dbReference type="AlphaFoldDB" id="A0A2Z4AGY5"/>